<feature type="transmembrane region" description="Helical" evidence="1">
    <location>
        <begin position="65"/>
        <end position="86"/>
    </location>
</feature>
<organism evidence="2 3">
    <name type="scientific">Araneus ventricosus</name>
    <name type="common">Orbweaver spider</name>
    <name type="synonym">Epeira ventricosa</name>
    <dbReference type="NCBI Taxonomy" id="182803"/>
    <lineage>
        <taxon>Eukaryota</taxon>
        <taxon>Metazoa</taxon>
        <taxon>Ecdysozoa</taxon>
        <taxon>Arthropoda</taxon>
        <taxon>Chelicerata</taxon>
        <taxon>Arachnida</taxon>
        <taxon>Araneae</taxon>
        <taxon>Araneomorphae</taxon>
        <taxon>Entelegynae</taxon>
        <taxon>Araneoidea</taxon>
        <taxon>Araneidae</taxon>
        <taxon>Araneus</taxon>
    </lineage>
</organism>
<keyword evidence="3" id="KW-1185">Reference proteome</keyword>
<name>A0A4Y2CVQ8_ARAVE</name>
<keyword evidence="1" id="KW-0472">Membrane</keyword>
<accession>A0A4Y2CVQ8</accession>
<gene>
    <name evidence="2" type="ORF">AVEN_71473_1</name>
</gene>
<evidence type="ECO:0000313" key="2">
    <source>
        <dbReference type="EMBL" id="GBM08036.1"/>
    </source>
</evidence>
<evidence type="ECO:0000313" key="3">
    <source>
        <dbReference type="Proteomes" id="UP000499080"/>
    </source>
</evidence>
<sequence>MKFDGFSECLAVQQARSLNLMHMHSPNEEFLPKTPSGPLFLSIADDRPCRNLIGQRGKDRHPGCYQCLPILVSALILSVSSAYLLLRGSGRYGGP</sequence>
<keyword evidence="1" id="KW-0812">Transmembrane</keyword>
<comment type="caution">
    <text evidence="2">The sequence shown here is derived from an EMBL/GenBank/DDBJ whole genome shotgun (WGS) entry which is preliminary data.</text>
</comment>
<dbReference type="Proteomes" id="UP000499080">
    <property type="component" value="Unassembled WGS sequence"/>
</dbReference>
<protein>
    <submittedName>
        <fullName evidence="2">Uncharacterized protein</fullName>
    </submittedName>
</protein>
<evidence type="ECO:0000256" key="1">
    <source>
        <dbReference type="SAM" id="Phobius"/>
    </source>
</evidence>
<dbReference type="AlphaFoldDB" id="A0A4Y2CVQ8"/>
<keyword evidence="1" id="KW-1133">Transmembrane helix</keyword>
<dbReference type="EMBL" id="BGPR01000250">
    <property type="protein sequence ID" value="GBM08036.1"/>
    <property type="molecule type" value="Genomic_DNA"/>
</dbReference>
<reference evidence="2 3" key="1">
    <citation type="journal article" date="2019" name="Sci. Rep.">
        <title>Orb-weaving spider Araneus ventricosus genome elucidates the spidroin gene catalogue.</title>
        <authorList>
            <person name="Kono N."/>
            <person name="Nakamura H."/>
            <person name="Ohtoshi R."/>
            <person name="Moran D.A.P."/>
            <person name="Shinohara A."/>
            <person name="Yoshida Y."/>
            <person name="Fujiwara M."/>
            <person name="Mori M."/>
            <person name="Tomita M."/>
            <person name="Arakawa K."/>
        </authorList>
    </citation>
    <scope>NUCLEOTIDE SEQUENCE [LARGE SCALE GENOMIC DNA]</scope>
</reference>
<proteinExistence type="predicted"/>